<accession>A0A1G5WPF2</accession>
<name>A0A1G5WPF2_9BACT</name>
<dbReference type="EMBL" id="FMXE01000007">
    <property type="protein sequence ID" value="SDA59367.1"/>
    <property type="molecule type" value="Genomic_DNA"/>
</dbReference>
<dbReference type="AlphaFoldDB" id="A0A1G5WPF2"/>
<dbReference type="Proteomes" id="UP000198756">
    <property type="component" value="Unassembled WGS sequence"/>
</dbReference>
<protein>
    <submittedName>
        <fullName evidence="1">Uncharacterized protein</fullName>
    </submittedName>
</protein>
<dbReference type="STRING" id="279824.SAMN03080617_01177"/>
<proteinExistence type="predicted"/>
<gene>
    <name evidence="1" type="ORF">SAMN03080617_01177</name>
</gene>
<evidence type="ECO:0000313" key="2">
    <source>
        <dbReference type="Proteomes" id="UP000198756"/>
    </source>
</evidence>
<evidence type="ECO:0000313" key="1">
    <source>
        <dbReference type="EMBL" id="SDA59367.1"/>
    </source>
</evidence>
<organism evidence="1 2">
    <name type="scientific">Algoriphagus alkaliphilus</name>
    <dbReference type="NCBI Taxonomy" id="279824"/>
    <lineage>
        <taxon>Bacteria</taxon>
        <taxon>Pseudomonadati</taxon>
        <taxon>Bacteroidota</taxon>
        <taxon>Cytophagia</taxon>
        <taxon>Cytophagales</taxon>
        <taxon>Cyclobacteriaceae</taxon>
        <taxon>Algoriphagus</taxon>
    </lineage>
</organism>
<sequence>MTIIIGKNNSKDVSKILDKKLERSEKTGNLAKHFGKLKREIDGLTYQSEVRENEI</sequence>
<reference evidence="2" key="1">
    <citation type="submission" date="2016-10" db="EMBL/GenBank/DDBJ databases">
        <authorList>
            <person name="Varghese N."/>
            <person name="Submissions S."/>
        </authorList>
    </citation>
    <scope>NUCLEOTIDE SEQUENCE [LARGE SCALE GENOMIC DNA]</scope>
    <source>
        <strain evidence="2">DSM 22703</strain>
    </source>
</reference>
<keyword evidence="2" id="KW-1185">Reference proteome</keyword>